<keyword evidence="1" id="KW-0812">Transmembrane</keyword>
<protein>
    <submittedName>
        <fullName evidence="2">DUF1275 domain-containing protein</fullName>
    </submittedName>
</protein>
<evidence type="ECO:0000313" key="3">
    <source>
        <dbReference type="Proteomes" id="UP000586827"/>
    </source>
</evidence>
<dbReference type="PANTHER" id="PTHR37314:SF4">
    <property type="entry name" value="UPF0700 TRANSMEMBRANE PROTEIN YOAK"/>
    <property type="match status" value="1"/>
</dbReference>
<proteinExistence type="predicted"/>
<keyword evidence="1" id="KW-1133">Transmembrane helix</keyword>
<evidence type="ECO:0000313" key="2">
    <source>
        <dbReference type="EMBL" id="NNH75165.1"/>
    </source>
</evidence>
<dbReference type="PANTHER" id="PTHR37314">
    <property type="entry name" value="SLR0142 PROTEIN"/>
    <property type="match status" value="1"/>
</dbReference>
<dbReference type="EMBL" id="JABELX010000019">
    <property type="protein sequence ID" value="NNH75165.1"/>
    <property type="molecule type" value="Genomic_DNA"/>
</dbReference>
<reference evidence="2 3" key="1">
    <citation type="submission" date="2020-05" db="EMBL/GenBank/DDBJ databases">
        <title>MicrobeNet Type strains.</title>
        <authorList>
            <person name="Nicholson A.C."/>
        </authorList>
    </citation>
    <scope>NUCLEOTIDE SEQUENCE [LARGE SCALE GENOMIC DNA]</scope>
    <source>
        <strain evidence="2 3">JCM 3224</strain>
    </source>
</reference>
<name>A0A849CEV7_9NOCA</name>
<feature type="transmembrane region" description="Helical" evidence="1">
    <location>
        <begin position="95"/>
        <end position="112"/>
    </location>
</feature>
<comment type="caution">
    <text evidence="2">The sequence shown here is derived from an EMBL/GenBank/DDBJ whole genome shotgun (WGS) entry which is preliminary data.</text>
</comment>
<organism evidence="2 3">
    <name type="scientific">Nocardia uniformis</name>
    <dbReference type="NCBI Taxonomy" id="53432"/>
    <lineage>
        <taxon>Bacteria</taxon>
        <taxon>Bacillati</taxon>
        <taxon>Actinomycetota</taxon>
        <taxon>Actinomycetes</taxon>
        <taxon>Mycobacteriales</taxon>
        <taxon>Nocardiaceae</taxon>
        <taxon>Nocardia</taxon>
    </lineage>
</organism>
<dbReference type="Pfam" id="PF06912">
    <property type="entry name" value="DUF1275"/>
    <property type="match status" value="1"/>
</dbReference>
<gene>
    <name evidence="2" type="ORF">HLB23_35845</name>
</gene>
<feature type="transmembrane region" description="Helical" evidence="1">
    <location>
        <begin position="118"/>
        <end position="139"/>
    </location>
</feature>
<keyword evidence="3" id="KW-1185">Reference proteome</keyword>
<dbReference type="RefSeq" id="WP_169815174.1">
    <property type="nucleotide sequence ID" value="NZ_JABELX010000019.1"/>
</dbReference>
<feature type="transmembrane region" description="Helical" evidence="1">
    <location>
        <begin position="39"/>
        <end position="60"/>
    </location>
</feature>
<evidence type="ECO:0000256" key="1">
    <source>
        <dbReference type="SAM" id="Phobius"/>
    </source>
</evidence>
<feature type="transmembrane region" description="Helical" evidence="1">
    <location>
        <begin position="193"/>
        <end position="210"/>
    </location>
</feature>
<keyword evidence="1" id="KW-0472">Membrane</keyword>
<accession>A0A849CEV7</accession>
<dbReference type="InterPro" id="IPR010699">
    <property type="entry name" value="DUF1275"/>
</dbReference>
<feature type="transmembrane region" description="Helical" evidence="1">
    <location>
        <begin position="169"/>
        <end position="187"/>
    </location>
</feature>
<dbReference type="AlphaFoldDB" id="A0A849CEV7"/>
<feature type="transmembrane region" description="Helical" evidence="1">
    <location>
        <begin position="12"/>
        <end position="32"/>
    </location>
</feature>
<sequence length="219" mass="22197">MPIEHASTVRFPGGPTPLILLAAAAGAMDALVFTEFGKVFASVLTGNFVLLGVAVAGAGIDVSAPIIVLVGYLVGVVAAGRWCRGEQMRHVHQCLAVEALMVAALAVLIGAARETIGAVLPLVLASLAMGIQSATVLAADSSSPTTYLTSTFTRFFSDLAAAGTVDPWALARIAALAVGAGSAVALSNSAADWGFALPAILIVLAACLVFRGSRAPRER</sequence>
<feature type="transmembrane region" description="Helical" evidence="1">
    <location>
        <begin position="66"/>
        <end position="83"/>
    </location>
</feature>
<dbReference type="Proteomes" id="UP000586827">
    <property type="component" value="Unassembled WGS sequence"/>
</dbReference>